<accession>A0A5B7DDA5</accession>
<dbReference type="PANTHER" id="PTHR20966:SF2">
    <property type="entry name" value="ANKYRIN REPEAT AND SOCS BOX PROTEIN 17"/>
    <property type="match status" value="1"/>
</dbReference>
<keyword evidence="5" id="KW-1185">Reference proteome</keyword>
<evidence type="ECO:0000313" key="4">
    <source>
        <dbReference type="EMBL" id="MPC19035.1"/>
    </source>
</evidence>
<dbReference type="InterPro" id="IPR039147">
    <property type="entry name" value="ASB17"/>
</dbReference>
<dbReference type="PROSITE" id="PS50297">
    <property type="entry name" value="ANK_REP_REGION"/>
    <property type="match status" value="1"/>
</dbReference>
<dbReference type="AlphaFoldDB" id="A0A5B7DDA5"/>
<name>A0A5B7DDA5_PORTR</name>
<organism evidence="4 5">
    <name type="scientific">Portunus trituberculatus</name>
    <name type="common">Swimming crab</name>
    <name type="synonym">Neptunus trituberculatus</name>
    <dbReference type="NCBI Taxonomy" id="210409"/>
    <lineage>
        <taxon>Eukaryota</taxon>
        <taxon>Metazoa</taxon>
        <taxon>Ecdysozoa</taxon>
        <taxon>Arthropoda</taxon>
        <taxon>Crustacea</taxon>
        <taxon>Multicrustacea</taxon>
        <taxon>Malacostraca</taxon>
        <taxon>Eumalacostraca</taxon>
        <taxon>Eucarida</taxon>
        <taxon>Decapoda</taxon>
        <taxon>Pleocyemata</taxon>
        <taxon>Brachyura</taxon>
        <taxon>Eubrachyura</taxon>
        <taxon>Portunoidea</taxon>
        <taxon>Portunidae</taxon>
        <taxon>Portuninae</taxon>
        <taxon>Portunus</taxon>
    </lineage>
</organism>
<dbReference type="PROSITE" id="PS51257">
    <property type="entry name" value="PROKAR_LIPOPROTEIN"/>
    <property type="match status" value="1"/>
</dbReference>
<sequence>MEGRGLVLGWGPRSNKDSPFLERLWPAMLAGAACGRGLLVDSTVLDTMLDGCARDCLSSRRRREELASALTVMVETDEDPSAAATALLEAALEYHAARLADNGGVCRLGKFHNILYVAAAVAVEQVVADSAVVARLLAALHACEGGLDRLVAPAVLGPRVSRLLSSWRSDDDTPEEARLRLVFFLDHACQARLTLPQPGAPALPVLTAPLPTLQGAPPLYAAVQAGDEEAVLLLLQHGAPPATGGALCPLLLALRRLSALARACMGQRDPCSCPHDLCPCFFSFPLIFPPQEVGVLRLLLRAVGGRCIPVDPTVIHPRVVSDGLLGTTPRLAHWARYRLRATLAANWALPHGTAKLPVPAAVLPYLNLLLD</sequence>
<dbReference type="PANTHER" id="PTHR20966">
    <property type="entry name" value="ANKYRIN REPEAT AND SOCS BOX PROTEIN 17"/>
    <property type="match status" value="1"/>
</dbReference>
<evidence type="ECO:0000256" key="2">
    <source>
        <dbReference type="ARBA" id="ARBA00023043"/>
    </source>
</evidence>
<evidence type="ECO:0000313" key="5">
    <source>
        <dbReference type="Proteomes" id="UP000324222"/>
    </source>
</evidence>
<evidence type="ECO:0000256" key="3">
    <source>
        <dbReference type="PROSITE-ProRule" id="PRU00023"/>
    </source>
</evidence>
<dbReference type="PROSITE" id="PS50088">
    <property type="entry name" value="ANK_REPEAT"/>
    <property type="match status" value="1"/>
</dbReference>
<reference evidence="4 5" key="1">
    <citation type="submission" date="2019-05" db="EMBL/GenBank/DDBJ databases">
        <title>Another draft genome of Portunus trituberculatus and its Hox gene families provides insights of decapod evolution.</title>
        <authorList>
            <person name="Jeong J.-H."/>
            <person name="Song I."/>
            <person name="Kim S."/>
            <person name="Choi T."/>
            <person name="Kim D."/>
            <person name="Ryu S."/>
            <person name="Kim W."/>
        </authorList>
    </citation>
    <scope>NUCLEOTIDE SEQUENCE [LARGE SCALE GENOMIC DNA]</scope>
    <source>
        <tissue evidence="4">Muscle</tissue>
    </source>
</reference>
<keyword evidence="1" id="KW-0833">Ubl conjugation pathway</keyword>
<feature type="repeat" description="ANK" evidence="3">
    <location>
        <begin position="214"/>
        <end position="239"/>
    </location>
</feature>
<dbReference type="InterPro" id="IPR002110">
    <property type="entry name" value="Ankyrin_rpt"/>
</dbReference>
<comment type="caution">
    <text evidence="4">The sequence shown here is derived from an EMBL/GenBank/DDBJ whole genome shotgun (WGS) entry which is preliminary data.</text>
</comment>
<proteinExistence type="predicted"/>
<evidence type="ECO:0000256" key="1">
    <source>
        <dbReference type="ARBA" id="ARBA00022786"/>
    </source>
</evidence>
<dbReference type="Proteomes" id="UP000324222">
    <property type="component" value="Unassembled WGS sequence"/>
</dbReference>
<gene>
    <name evidence="4" type="ORF">E2C01_011941</name>
</gene>
<keyword evidence="2 3" id="KW-0040">ANK repeat</keyword>
<dbReference type="EMBL" id="VSRR010000733">
    <property type="protein sequence ID" value="MPC19035.1"/>
    <property type="molecule type" value="Genomic_DNA"/>
</dbReference>
<dbReference type="OrthoDB" id="6419934at2759"/>
<protein>
    <submittedName>
        <fullName evidence="4">Uncharacterized protein</fullName>
    </submittedName>
</protein>